<proteinExistence type="predicted"/>
<dbReference type="AlphaFoldDB" id="A0A2M8P724"/>
<evidence type="ECO:0000256" key="1">
    <source>
        <dbReference type="SAM" id="Phobius"/>
    </source>
</evidence>
<dbReference type="EMBL" id="PGTM01000995">
    <property type="protein sequence ID" value="PJF33341.1"/>
    <property type="molecule type" value="Genomic_DNA"/>
</dbReference>
<comment type="caution">
    <text evidence="2">The sequence shown here is derived from an EMBL/GenBank/DDBJ whole genome shotgun (WGS) entry which is preliminary data.</text>
</comment>
<keyword evidence="1" id="KW-1133">Transmembrane helix</keyword>
<feature type="transmembrane region" description="Helical" evidence="1">
    <location>
        <begin position="37"/>
        <end position="59"/>
    </location>
</feature>
<evidence type="ECO:0000313" key="2">
    <source>
        <dbReference type="EMBL" id="PJF33341.1"/>
    </source>
</evidence>
<accession>A0A2M8P724</accession>
<feature type="non-terminal residue" evidence="2">
    <location>
        <position position="100"/>
    </location>
</feature>
<feature type="transmembrane region" description="Helical" evidence="1">
    <location>
        <begin position="66"/>
        <end position="85"/>
    </location>
</feature>
<keyword evidence="1" id="KW-0812">Transmembrane</keyword>
<dbReference type="Proteomes" id="UP000229681">
    <property type="component" value="Unassembled WGS sequence"/>
</dbReference>
<evidence type="ECO:0000313" key="3">
    <source>
        <dbReference type="Proteomes" id="UP000229681"/>
    </source>
</evidence>
<feature type="non-terminal residue" evidence="2">
    <location>
        <position position="1"/>
    </location>
</feature>
<gene>
    <name evidence="2" type="ORF">CUN49_18805</name>
</gene>
<organism evidence="2 3">
    <name type="scientific">Candidatus Thermofonsia Clade 1 bacterium</name>
    <dbReference type="NCBI Taxonomy" id="2364210"/>
    <lineage>
        <taxon>Bacteria</taxon>
        <taxon>Bacillati</taxon>
        <taxon>Chloroflexota</taxon>
        <taxon>Candidatus Thermofontia</taxon>
        <taxon>Candidatus Thermofonsia Clade 1</taxon>
    </lineage>
</organism>
<protein>
    <submittedName>
        <fullName evidence="2">Uncharacterized protein</fullName>
    </submittedName>
</protein>
<name>A0A2M8P724_9CHLR</name>
<reference evidence="2 3" key="1">
    <citation type="submission" date="2017-11" db="EMBL/GenBank/DDBJ databases">
        <title>Evolution of Phototrophy in the Chloroflexi Phylum Driven by Horizontal Gene Transfer.</title>
        <authorList>
            <person name="Ward L.M."/>
            <person name="Hemp J."/>
            <person name="Shih P.M."/>
            <person name="Mcglynn S.E."/>
            <person name="Fischer W."/>
        </authorList>
    </citation>
    <scope>NUCLEOTIDE SEQUENCE [LARGE SCALE GENOMIC DNA]</scope>
    <source>
        <strain evidence="2">JP3_13</strain>
    </source>
</reference>
<keyword evidence="1" id="KW-0472">Membrane</keyword>
<sequence length="100" mass="10948">ISTTDLPLPSACSEVTAGVAECTFDVRLERLPFADWIGYWGIGFAVAVVLLAFGTWLWLKYRHVEAIRALIVLMAGGAVTALARFEANSTYTLDWLLRAG</sequence>